<dbReference type="EMBL" id="HBGW01004855">
    <property type="protein sequence ID" value="CAD9494872.1"/>
    <property type="molecule type" value="Transcribed_RNA"/>
</dbReference>
<accession>A0A7S2MPJ0</accession>
<sequence length="553" mass="60839">MPLFCRSWLGVSVPDGAHGKRLPPSPASISTEGSASTTASSSSGPGLGSGSSRLSRCRALARAADDAVRKGRNNASDGTETTDSHTDDLTWVPGDTTEVPRKISAAIGAGRMVSRTISRVERLEEDDDSASDSEECCCHRVQCLFDYGWRDFAEAEAKQICDQLAEGHTEFSMQLRGHEYRFDFSRPGEASQTNKKSGKRRKLRILDRDSPAADEENSPGSSGPAPEAAAQRELGPQSKRGGACQAAIGKYLEGNKHAQSCFDFFEKQEAKLCGEWAVFYHSYSFAALIYEVHAAVASVLFRFRSQYASLPRILVHEFHEIPDAATLVQQFNDKFAENKRDHNPGFRKVGISAMTSLASTGPEACVARVFVQGYSCKDLSFRTVLENVLEACYVPKANVNRLASRVIKLSEKHGLDVSQFGGKPCKSQKAGHLMQIFIKRSLVDQLVYAAEPYGPVDDARMPVSRLVDSDESCLRGQVRIVANPKYFMQANAVRMFVASADPTFHKNRSMFQRELCDAIKELAEPSLRERAATGIYGGTLPSWWTAEDQRNHV</sequence>
<dbReference type="InterPro" id="IPR004170">
    <property type="entry name" value="WWE_dom"/>
</dbReference>
<evidence type="ECO:0000259" key="2">
    <source>
        <dbReference type="Pfam" id="PF02825"/>
    </source>
</evidence>
<proteinExistence type="predicted"/>
<evidence type="ECO:0000313" key="3">
    <source>
        <dbReference type="EMBL" id="CAD9494872.1"/>
    </source>
</evidence>
<reference evidence="3" key="1">
    <citation type="submission" date="2021-01" db="EMBL/GenBank/DDBJ databases">
        <authorList>
            <person name="Corre E."/>
            <person name="Pelletier E."/>
            <person name="Niang G."/>
            <person name="Scheremetjew M."/>
            <person name="Finn R."/>
            <person name="Kale V."/>
            <person name="Holt S."/>
            <person name="Cochrane G."/>
            <person name="Meng A."/>
            <person name="Brown T."/>
            <person name="Cohen L."/>
        </authorList>
    </citation>
    <scope>NUCLEOTIDE SEQUENCE</scope>
    <source>
        <strain evidence="3">RCC3387</strain>
    </source>
</reference>
<organism evidence="3">
    <name type="scientific">Zooxanthella nutricula</name>
    <dbReference type="NCBI Taxonomy" id="1333877"/>
    <lineage>
        <taxon>Eukaryota</taxon>
        <taxon>Sar</taxon>
        <taxon>Alveolata</taxon>
        <taxon>Dinophyceae</taxon>
        <taxon>Peridiniales</taxon>
        <taxon>Peridiniales incertae sedis</taxon>
        <taxon>Zooxanthella</taxon>
    </lineage>
</organism>
<dbReference type="Pfam" id="PF02825">
    <property type="entry name" value="WWE"/>
    <property type="match status" value="1"/>
</dbReference>
<gene>
    <name evidence="3" type="ORF">BRAN1462_LOCUS3185</name>
</gene>
<feature type="region of interest" description="Disordered" evidence="1">
    <location>
        <begin position="14"/>
        <end position="95"/>
    </location>
</feature>
<dbReference type="AlphaFoldDB" id="A0A7S2MPJ0"/>
<feature type="compositionally biased region" description="Low complexity" evidence="1">
    <location>
        <begin position="27"/>
        <end position="62"/>
    </location>
</feature>
<name>A0A7S2MPJ0_9DINO</name>
<feature type="region of interest" description="Disordered" evidence="1">
    <location>
        <begin position="183"/>
        <end position="241"/>
    </location>
</feature>
<feature type="compositionally biased region" description="Low complexity" evidence="1">
    <location>
        <begin position="218"/>
        <end position="229"/>
    </location>
</feature>
<feature type="domain" description="WWE" evidence="2">
    <location>
        <begin position="147"/>
        <end position="204"/>
    </location>
</feature>
<evidence type="ECO:0000256" key="1">
    <source>
        <dbReference type="SAM" id="MobiDB-lite"/>
    </source>
</evidence>
<protein>
    <recommendedName>
        <fullName evidence="2">WWE domain-containing protein</fullName>
    </recommendedName>
</protein>